<dbReference type="InterPro" id="IPR051533">
    <property type="entry name" value="WaaL-like"/>
</dbReference>
<dbReference type="EMBL" id="CP045809">
    <property type="protein sequence ID" value="QHN36518.1"/>
    <property type="molecule type" value="Genomic_DNA"/>
</dbReference>
<evidence type="ECO:0000256" key="2">
    <source>
        <dbReference type="ARBA" id="ARBA00022692"/>
    </source>
</evidence>
<dbReference type="PANTHER" id="PTHR37422:SF13">
    <property type="entry name" value="LIPOPOLYSACCHARIDE BIOSYNTHESIS PROTEIN PA4999-RELATED"/>
    <property type="match status" value="1"/>
</dbReference>
<keyword evidence="8" id="KW-1185">Reference proteome</keyword>
<feature type="transmembrane region" description="Helical" evidence="5">
    <location>
        <begin position="335"/>
        <end position="358"/>
    </location>
</feature>
<comment type="subcellular location">
    <subcellularLocation>
        <location evidence="1">Membrane</location>
        <topology evidence="1">Multi-pass membrane protein</topology>
    </subcellularLocation>
</comment>
<keyword evidence="4 5" id="KW-0472">Membrane</keyword>
<feature type="transmembrane region" description="Helical" evidence="5">
    <location>
        <begin position="93"/>
        <end position="111"/>
    </location>
</feature>
<name>A0ABX6IKS3_9ACTN</name>
<evidence type="ECO:0000256" key="3">
    <source>
        <dbReference type="ARBA" id="ARBA00022989"/>
    </source>
</evidence>
<evidence type="ECO:0000259" key="6">
    <source>
        <dbReference type="Pfam" id="PF04932"/>
    </source>
</evidence>
<gene>
    <name evidence="7" type="ORF">GII31_18095</name>
</gene>
<accession>A0ABX6IKS3</accession>
<feature type="transmembrane region" description="Helical" evidence="5">
    <location>
        <begin position="62"/>
        <end position="81"/>
    </location>
</feature>
<dbReference type="Proteomes" id="UP001059836">
    <property type="component" value="Chromosome"/>
</dbReference>
<feature type="transmembrane region" description="Helical" evidence="5">
    <location>
        <begin position="154"/>
        <end position="174"/>
    </location>
</feature>
<dbReference type="InterPro" id="IPR007016">
    <property type="entry name" value="O-antigen_ligase-rel_domated"/>
</dbReference>
<organism evidence="7 8">
    <name type="scientific">Gordonia pseudamarae</name>
    <dbReference type="NCBI Taxonomy" id="2831662"/>
    <lineage>
        <taxon>Bacteria</taxon>
        <taxon>Bacillati</taxon>
        <taxon>Actinomycetota</taxon>
        <taxon>Actinomycetes</taxon>
        <taxon>Mycobacteriales</taxon>
        <taxon>Gordoniaceae</taxon>
        <taxon>Gordonia</taxon>
    </lineage>
</organism>
<keyword evidence="3 5" id="KW-1133">Transmembrane helix</keyword>
<feature type="transmembrane region" description="Helical" evidence="5">
    <location>
        <begin position="220"/>
        <end position="249"/>
    </location>
</feature>
<evidence type="ECO:0000256" key="4">
    <source>
        <dbReference type="ARBA" id="ARBA00023136"/>
    </source>
</evidence>
<feature type="transmembrane region" description="Helical" evidence="5">
    <location>
        <begin position="195"/>
        <end position="214"/>
    </location>
</feature>
<feature type="transmembrane region" description="Helical" evidence="5">
    <location>
        <begin position="32"/>
        <end position="55"/>
    </location>
</feature>
<feature type="transmembrane region" description="Helical" evidence="5">
    <location>
        <begin position="365"/>
        <end position="384"/>
    </location>
</feature>
<dbReference type="PANTHER" id="PTHR37422">
    <property type="entry name" value="TEICHURONIC ACID BIOSYNTHESIS PROTEIN TUAE"/>
    <property type="match status" value="1"/>
</dbReference>
<feature type="transmembrane region" description="Helical" evidence="5">
    <location>
        <begin position="261"/>
        <end position="279"/>
    </location>
</feature>
<dbReference type="Pfam" id="PF04932">
    <property type="entry name" value="Wzy_C"/>
    <property type="match status" value="1"/>
</dbReference>
<protein>
    <recommendedName>
        <fullName evidence="6">O-antigen ligase-related domain-containing protein</fullName>
    </recommendedName>
</protein>
<evidence type="ECO:0000256" key="1">
    <source>
        <dbReference type="ARBA" id="ARBA00004141"/>
    </source>
</evidence>
<reference evidence="7" key="1">
    <citation type="journal article" date="2021" name="Nat. Microbiol.">
        <title>Cocultivation of an ultrasmall environmental parasitic bacterium with lytic ability against bacteria associated with wastewater foams.</title>
        <authorList>
            <person name="Batinovic S."/>
            <person name="Rose J.J.A."/>
            <person name="Ratcliffe J."/>
            <person name="Seviour R.J."/>
            <person name="Petrovski S."/>
        </authorList>
    </citation>
    <scope>NUCLEOTIDE SEQUENCE</scope>
    <source>
        <strain evidence="7">CON9</strain>
    </source>
</reference>
<feature type="domain" description="O-antigen ligase-related" evidence="6">
    <location>
        <begin position="221"/>
        <end position="348"/>
    </location>
</feature>
<keyword evidence="2 5" id="KW-0812">Transmembrane</keyword>
<dbReference type="RefSeq" id="WP_213244777.1">
    <property type="nucleotide sequence ID" value="NZ_CP045806.1"/>
</dbReference>
<evidence type="ECO:0000256" key="5">
    <source>
        <dbReference type="SAM" id="Phobius"/>
    </source>
</evidence>
<evidence type="ECO:0000313" key="7">
    <source>
        <dbReference type="EMBL" id="QHN36518.1"/>
    </source>
</evidence>
<sequence length="434" mass="45722">MVTVYAVVALAAVLIGCSPIRPRSLSGDDRIMVALLFFLTAWPIGMTFFVGPALLGGVAAAPWYPAAWYFPACLLVLWSLATKIHSGVARLDISAALLVPVSVLALLSLILGPGADIQNLPRWALSAAILASVVVKTGRIGLDVIAVGCRLGLLGTAVAIALTVLLVPSSVTGCRVDKCGTAGSVLTSEFAGNGNILGITVAMLLPFALARIPWWRGVLVIVGVGVICELSGSRTAIAAVVVIVLGYALGRLVRPDRRSAALLWLLGASVLASLIPAIYNFSAADFSYRAALWLSARSMIATDPVLGRGATAWETFGASALFDANYSPHNSWLDITVSVGLVGLLLIVAAVVSKVVLLAGEEREYLLLFLCGLAAASTLESLFVPYFLGIVPFTVVLVFMLDSTRVAVPPSLAPRPRKFTNKVIYSSRIWRLVK</sequence>
<evidence type="ECO:0000313" key="8">
    <source>
        <dbReference type="Proteomes" id="UP001059836"/>
    </source>
</evidence>
<proteinExistence type="predicted"/>